<gene>
    <name evidence="2" type="ORF">GCM10023213_03460</name>
</gene>
<proteinExistence type="predicted"/>
<dbReference type="RefSeq" id="WP_345734645.1">
    <property type="nucleotide sequence ID" value="NZ_BAABIA010000001.1"/>
</dbReference>
<sequence>MTPFTRFALAATGALLASCATKEVPLSDDPFALPPDQQELAYIPTYSKTVVGGWPKGRALDPHDSSRVRLNEEVHAYHVGRLPSKDRREMHEAHTVYRVEQDARWDTRLPATPMESRGVVLGVVEPSRSEVPKSSLLDQERQSLVAKTQSLQLTMTKLTNLQKDLEKKRLEFKEAEEEAQEIQLYLAKTIQERDQASSQLEKAKERITELEEAERIRIRTSSQGFSGGKKK</sequence>
<feature type="coiled-coil region" evidence="1">
    <location>
        <begin position="151"/>
        <end position="213"/>
    </location>
</feature>
<comment type="caution">
    <text evidence="2">The sequence shown here is derived from an EMBL/GenBank/DDBJ whole genome shotgun (WGS) entry which is preliminary data.</text>
</comment>
<keyword evidence="3" id="KW-1185">Reference proteome</keyword>
<keyword evidence="1" id="KW-0175">Coiled coil</keyword>
<evidence type="ECO:0000313" key="2">
    <source>
        <dbReference type="EMBL" id="GAA5133496.1"/>
    </source>
</evidence>
<dbReference type="PROSITE" id="PS51257">
    <property type="entry name" value="PROKAR_LIPOPROTEIN"/>
    <property type="match status" value="1"/>
</dbReference>
<evidence type="ECO:0000256" key="1">
    <source>
        <dbReference type="SAM" id="Coils"/>
    </source>
</evidence>
<accession>A0ABP9NSX0</accession>
<reference evidence="3" key="1">
    <citation type="journal article" date="2019" name="Int. J. Syst. Evol. Microbiol.">
        <title>The Global Catalogue of Microorganisms (GCM) 10K type strain sequencing project: providing services to taxonomists for standard genome sequencing and annotation.</title>
        <authorList>
            <consortium name="The Broad Institute Genomics Platform"/>
            <consortium name="The Broad Institute Genome Sequencing Center for Infectious Disease"/>
            <person name="Wu L."/>
            <person name="Ma J."/>
        </authorList>
    </citation>
    <scope>NUCLEOTIDE SEQUENCE [LARGE SCALE GENOMIC DNA]</scope>
    <source>
        <strain evidence="3">JCM 18053</strain>
    </source>
</reference>
<evidence type="ECO:0008006" key="4">
    <source>
        <dbReference type="Google" id="ProtNLM"/>
    </source>
</evidence>
<dbReference type="EMBL" id="BAABIA010000001">
    <property type="protein sequence ID" value="GAA5133496.1"/>
    <property type="molecule type" value="Genomic_DNA"/>
</dbReference>
<organism evidence="2 3">
    <name type="scientific">Prosthecobacter algae</name>
    <dbReference type="NCBI Taxonomy" id="1144682"/>
    <lineage>
        <taxon>Bacteria</taxon>
        <taxon>Pseudomonadati</taxon>
        <taxon>Verrucomicrobiota</taxon>
        <taxon>Verrucomicrobiia</taxon>
        <taxon>Verrucomicrobiales</taxon>
        <taxon>Verrucomicrobiaceae</taxon>
        <taxon>Prosthecobacter</taxon>
    </lineage>
</organism>
<dbReference type="Proteomes" id="UP001499852">
    <property type="component" value="Unassembled WGS sequence"/>
</dbReference>
<evidence type="ECO:0000313" key="3">
    <source>
        <dbReference type="Proteomes" id="UP001499852"/>
    </source>
</evidence>
<protein>
    <recommendedName>
        <fullName evidence="4">Lipoprotein</fullName>
    </recommendedName>
</protein>
<name>A0ABP9NSX0_9BACT</name>